<name>A0AB32U226_DANRE</name>
<accession>A0AB32U226</accession>
<dbReference type="SUPFAM" id="SSF51735">
    <property type="entry name" value="NAD(P)-binding Rossmann-fold domains"/>
    <property type="match status" value="1"/>
</dbReference>
<sequence length="160" mass="17825">MLVPEGPTEDQFQAHFASNFLGHFPLSRLLLDSLVHCGKDESFSQHTWRYIANEACGWSKPAQLLFSYYLHYALVSSGCAVMYTAVEPFLVDTVNLSITGLAQRAFSRLFIKTPAEGAVCCSFSTCGRCIGGFYLYFSAASYDEEQNGSAVICWTRNKMK</sequence>
<dbReference type="AlphaFoldDB" id="A0AB32U226"/>
<evidence type="ECO:0000313" key="2">
    <source>
        <dbReference type="RefSeq" id="XP_068079799.1"/>
    </source>
</evidence>
<dbReference type="KEGG" id="dre:101884336"/>
<dbReference type="InterPro" id="IPR036291">
    <property type="entry name" value="NAD(P)-bd_dom_sf"/>
</dbReference>
<dbReference type="Proteomes" id="UP000000437">
    <property type="component" value="Chromosome 9"/>
</dbReference>
<protein>
    <submittedName>
        <fullName evidence="2 3">Dehydrogenase/reductase SDR family member on chromosome X-like</fullName>
    </submittedName>
</protein>
<dbReference type="RefSeq" id="XP_068079800.1">
    <property type="nucleotide sequence ID" value="XM_068223699.1"/>
</dbReference>
<evidence type="ECO:0000313" key="4">
    <source>
        <dbReference type="RefSeq" id="XP_068079801.1"/>
    </source>
</evidence>
<reference evidence="2 3" key="2">
    <citation type="submission" date="2025-04" db="UniProtKB">
        <authorList>
            <consortium name="RefSeq"/>
        </authorList>
    </citation>
    <scope>IDENTIFICATION</scope>
    <source>
        <strain evidence="2 3">Tuebingen</strain>
    </source>
</reference>
<dbReference type="Gene3D" id="3.40.50.720">
    <property type="entry name" value="NAD(P)-binding Rossmann-like Domain"/>
    <property type="match status" value="1"/>
</dbReference>
<evidence type="ECO:0000313" key="1">
    <source>
        <dbReference type="Proteomes" id="UP000000437"/>
    </source>
</evidence>
<evidence type="ECO:0000313" key="3">
    <source>
        <dbReference type="RefSeq" id="XP_068079800.1"/>
    </source>
</evidence>
<dbReference type="RefSeq" id="XP_068079801.1">
    <property type="nucleotide sequence ID" value="XM_068223700.1"/>
</dbReference>
<gene>
    <name evidence="2 3 4 5" type="primary">LOC101884336</name>
</gene>
<keyword evidence="1" id="KW-1185">Reference proteome</keyword>
<dbReference type="RefSeq" id="XP_068079799.1">
    <property type="nucleotide sequence ID" value="XM_068223698.1"/>
</dbReference>
<dbReference type="RefSeq" id="XP_068079802.1">
    <property type="nucleotide sequence ID" value="XM_068223701.1"/>
</dbReference>
<reference evidence="1" key="1">
    <citation type="journal article" date="2013" name="Nature">
        <title>The zebrafish reference genome sequence and its relationship to the human genome.</title>
        <authorList>
            <consortium name="Genome Reference Consortium Zebrafish"/>
            <person name="Howe K."/>
            <person name="Clark M.D."/>
            <person name="Torroja C.F."/>
            <person name="Torrance J."/>
            <person name="Berthelot C."/>
            <person name="Muffato M."/>
            <person name="Collins J.E."/>
            <person name="Humphray S."/>
            <person name="McLaren K."/>
            <person name="Matthews L."/>
            <person name="McLaren S."/>
            <person name="Sealy I."/>
            <person name="Caccamo M."/>
            <person name="Churcher C."/>
            <person name="Scott C."/>
            <person name="Barrett J.C."/>
            <person name="Koch R."/>
            <person name="Rauch G.J."/>
            <person name="White S."/>
            <person name="Chow W."/>
            <person name="Kilian B."/>
            <person name="Quintais L.T."/>
            <person name="Guerra-Assuncao J.A."/>
            <person name="Zhou Y."/>
            <person name="Gu Y."/>
            <person name="Yen J."/>
            <person name="Vogel J.H."/>
            <person name="Eyre T."/>
            <person name="Redmond S."/>
            <person name="Banerjee R."/>
            <person name="Chi J."/>
            <person name="Fu B."/>
            <person name="Langley E."/>
            <person name="Maguire S.F."/>
            <person name="Laird G.K."/>
            <person name="Lloyd D."/>
            <person name="Kenyon E."/>
            <person name="Donaldson S."/>
            <person name="Sehra H."/>
            <person name="Almeida-King J."/>
            <person name="Loveland J."/>
            <person name="Trevanion S."/>
            <person name="Jones M."/>
            <person name="Quail M."/>
            <person name="Willey D."/>
            <person name="Hunt A."/>
            <person name="Burton J."/>
            <person name="Sims S."/>
            <person name="McLay K."/>
            <person name="Plumb B."/>
            <person name="Davis J."/>
            <person name="Clee C."/>
            <person name="Oliver K."/>
            <person name="Clark R."/>
            <person name="Riddle C."/>
            <person name="Elliot D."/>
            <person name="Eliott D."/>
            <person name="Threadgold G."/>
            <person name="Harden G."/>
            <person name="Ware D."/>
            <person name="Begum S."/>
            <person name="Mortimore B."/>
            <person name="Mortimer B."/>
            <person name="Kerry G."/>
            <person name="Heath P."/>
            <person name="Phillimore B."/>
            <person name="Tracey A."/>
            <person name="Corby N."/>
            <person name="Dunn M."/>
            <person name="Johnson C."/>
            <person name="Wood J."/>
            <person name="Clark S."/>
            <person name="Pelan S."/>
            <person name="Griffiths G."/>
            <person name="Smith M."/>
            <person name="Glithero R."/>
            <person name="Howden P."/>
            <person name="Barker N."/>
            <person name="Lloyd C."/>
            <person name="Stevens C."/>
            <person name="Harley J."/>
            <person name="Holt K."/>
            <person name="Panagiotidis G."/>
            <person name="Lovell J."/>
            <person name="Beasley H."/>
            <person name="Henderson C."/>
            <person name="Gordon D."/>
            <person name="Auger K."/>
            <person name="Wright D."/>
            <person name="Collins J."/>
            <person name="Raisen C."/>
            <person name="Dyer L."/>
            <person name="Leung K."/>
            <person name="Robertson L."/>
            <person name="Ambridge K."/>
            <person name="Leongamornlert D."/>
            <person name="McGuire S."/>
            <person name="Gilderthorp R."/>
            <person name="Griffiths C."/>
            <person name="Manthravadi D."/>
            <person name="Nichol S."/>
            <person name="Barker G."/>
            <person name="Whitehead S."/>
            <person name="Kay M."/>
            <person name="Brown J."/>
            <person name="Murnane C."/>
            <person name="Gray E."/>
            <person name="Humphries M."/>
            <person name="Sycamore N."/>
            <person name="Barker D."/>
            <person name="Saunders D."/>
            <person name="Wallis J."/>
            <person name="Babbage A."/>
            <person name="Hammond S."/>
            <person name="Mashreghi-Mohammadi M."/>
            <person name="Barr L."/>
            <person name="Martin S."/>
            <person name="Wray P."/>
            <person name="Ellington A."/>
            <person name="Matthews N."/>
            <person name="Ellwood M."/>
            <person name="Woodmansey R."/>
            <person name="Clark G."/>
            <person name="Cooper J."/>
            <person name="Cooper J."/>
            <person name="Tromans A."/>
            <person name="Grafham D."/>
            <person name="Skuce C."/>
            <person name="Pandian R."/>
            <person name="Andrews R."/>
            <person name="Harrison E."/>
            <person name="Kimberley A."/>
            <person name="Garnett J."/>
            <person name="Fosker N."/>
            <person name="Hall R."/>
            <person name="Garner P."/>
            <person name="Kelly D."/>
            <person name="Bird C."/>
            <person name="Palmer S."/>
            <person name="Gehring I."/>
            <person name="Berger A."/>
            <person name="Dooley C.M."/>
            <person name="Ersan-Urun Z."/>
            <person name="Eser C."/>
            <person name="Geiger H."/>
            <person name="Geisler M."/>
            <person name="Karotki L."/>
            <person name="Kirn A."/>
            <person name="Konantz J."/>
            <person name="Konantz M."/>
            <person name="Oberlander M."/>
            <person name="Rudolph-Geiger S."/>
            <person name="Teucke M."/>
            <person name="Lanz C."/>
            <person name="Raddatz G."/>
            <person name="Osoegawa K."/>
            <person name="Zhu B."/>
            <person name="Rapp A."/>
            <person name="Widaa S."/>
            <person name="Langford C."/>
            <person name="Yang F."/>
            <person name="Schuster S.C."/>
            <person name="Carter N.P."/>
            <person name="Harrow J."/>
            <person name="Ning Z."/>
            <person name="Herrero J."/>
            <person name="Searle S.M."/>
            <person name="Enright A."/>
            <person name="Geisler R."/>
            <person name="Plasterk R.H."/>
            <person name="Lee C."/>
            <person name="Westerfield M."/>
            <person name="de Jong P.J."/>
            <person name="Zon L.I."/>
            <person name="Postlethwait J.H."/>
            <person name="Nusslein-Volhard C."/>
            <person name="Hubbard T.J."/>
            <person name="Roest Crollius H."/>
            <person name="Rogers J."/>
            <person name="Stemple D.L."/>
        </authorList>
    </citation>
    <scope>NUCLEOTIDE SEQUENCE [LARGE SCALE GENOMIC DNA]</scope>
    <source>
        <strain evidence="1">Tuebingen</strain>
    </source>
</reference>
<dbReference type="RefSeq" id="XP_073769448.1">
    <property type="nucleotide sequence ID" value="XM_073913347.1"/>
</dbReference>
<evidence type="ECO:0000313" key="5">
    <source>
        <dbReference type="RefSeq" id="XP_068079802.1"/>
    </source>
</evidence>
<dbReference type="GeneID" id="101884336"/>
<proteinExistence type="predicted"/>
<organism evidence="1 2">
    <name type="scientific">Danio rerio</name>
    <name type="common">Zebrafish</name>
    <name type="synonym">Brachydanio rerio</name>
    <dbReference type="NCBI Taxonomy" id="7955"/>
    <lineage>
        <taxon>Eukaryota</taxon>
        <taxon>Metazoa</taxon>
        <taxon>Chordata</taxon>
        <taxon>Craniata</taxon>
        <taxon>Vertebrata</taxon>
        <taxon>Euteleostomi</taxon>
        <taxon>Actinopterygii</taxon>
        <taxon>Neopterygii</taxon>
        <taxon>Teleostei</taxon>
        <taxon>Ostariophysi</taxon>
        <taxon>Cypriniformes</taxon>
        <taxon>Danionidae</taxon>
        <taxon>Danioninae</taxon>
        <taxon>Danio</taxon>
    </lineage>
</organism>